<keyword evidence="1" id="KW-0472">Membrane</keyword>
<protein>
    <submittedName>
        <fullName evidence="2">Uncharacterized protein</fullName>
    </submittedName>
</protein>
<evidence type="ECO:0000313" key="2">
    <source>
        <dbReference type="EMBL" id="GAI11979.1"/>
    </source>
</evidence>
<dbReference type="EMBL" id="BARV01011772">
    <property type="protein sequence ID" value="GAI11979.1"/>
    <property type="molecule type" value="Genomic_DNA"/>
</dbReference>
<reference evidence="2" key="1">
    <citation type="journal article" date="2014" name="Front. Microbiol.">
        <title>High frequency of phylogenetically diverse reductive dehalogenase-homologous genes in deep subseafloor sedimentary metagenomes.</title>
        <authorList>
            <person name="Kawai M."/>
            <person name="Futagami T."/>
            <person name="Toyoda A."/>
            <person name="Takaki Y."/>
            <person name="Nishi S."/>
            <person name="Hori S."/>
            <person name="Arai W."/>
            <person name="Tsubouchi T."/>
            <person name="Morono Y."/>
            <person name="Uchiyama I."/>
            <person name="Ito T."/>
            <person name="Fujiyama A."/>
            <person name="Inagaki F."/>
            <person name="Takami H."/>
        </authorList>
    </citation>
    <scope>NUCLEOTIDE SEQUENCE</scope>
    <source>
        <strain evidence="2">Expedition CK06-06</strain>
    </source>
</reference>
<evidence type="ECO:0000256" key="1">
    <source>
        <dbReference type="SAM" id="Phobius"/>
    </source>
</evidence>
<name>X1N082_9ZZZZ</name>
<keyword evidence="1" id="KW-1133">Transmembrane helix</keyword>
<accession>X1N082</accession>
<proteinExistence type="predicted"/>
<organism evidence="2">
    <name type="scientific">marine sediment metagenome</name>
    <dbReference type="NCBI Taxonomy" id="412755"/>
    <lineage>
        <taxon>unclassified sequences</taxon>
        <taxon>metagenomes</taxon>
        <taxon>ecological metagenomes</taxon>
    </lineage>
</organism>
<feature type="transmembrane region" description="Helical" evidence="1">
    <location>
        <begin position="45"/>
        <end position="62"/>
    </location>
</feature>
<feature type="non-terminal residue" evidence="2">
    <location>
        <position position="83"/>
    </location>
</feature>
<keyword evidence="1" id="KW-0812">Transmembrane</keyword>
<sequence>MLAMIHLLDRIASKSLAQFRPAIGIGVEDYERLEYRLITMPSRPVILIQLLATVVFVGTVWLDPSYSGLISGQFVSDSVIYLI</sequence>
<gene>
    <name evidence="2" type="ORF">S06H3_22144</name>
</gene>
<dbReference type="AlphaFoldDB" id="X1N082"/>
<comment type="caution">
    <text evidence="2">The sequence shown here is derived from an EMBL/GenBank/DDBJ whole genome shotgun (WGS) entry which is preliminary data.</text>
</comment>